<dbReference type="PROSITE" id="PS51352">
    <property type="entry name" value="THIOREDOXIN_2"/>
    <property type="match status" value="1"/>
</dbReference>
<feature type="chain" id="PRO_5046778655" evidence="5">
    <location>
        <begin position="21"/>
        <end position="472"/>
    </location>
</feature>
<evidence type="ECO:0000259" key="6">
    <source>
        <dbReference type="PROSITE" id="PS51352"/>
    </source>
</evidence>
<evidence type="ECO:0000313" key="7">
    <source>
        <dbReference type="EMBL" id="MBS2213218.1"/>
    </source>
</evidence>
<keyword evidence="3" id="KW-1015">Disulfide bond</keyword>
<dbReference type="PANTHER" id="PTHR42852:SF6">
    <property type="entry name" value="THIOL:DISULFIDE INTERCHANGE PROTEIN DSBE"/>
    <property type="match status" value="1"/>
</dbReference>
<keyword evidence="2" id="KW-0201">Cytochrome c-type biogenesis</keyword>
<dbReference type="Pfam" id="PF00578">
    <property type="entry name" value="AhpC-TSA"/>
    <property type="match status" value="1"/>
</dbReference>
<dbReference type="EMBL" id="JAGUCN010000023">
    <property type="protein sequence ID" value="MBS2213218.1"/>
    <property type="molecule type" value="Genomic_DNA"/>
</dbReference>
<evidence type="ECO:0000256" key="3">
    <source>
        <dbReference type="ARBA" id="ARBA00023157"/>
    </source>
</evidence>
<evidence type="ECO:0000313" key="8">
    <source>
        <dbReference type="Proteomes" id="UP000721861"/>
    </source>
</evidence>
<reference evidence="7 8" key="1">
    <citation type="journal article" date="2014" name="Int. J. Syst. Evol. Microbiol.">
        <title>Carboxylicivirga gen. nov. in the family Marinilabiliaceae with two novel species, Carboxylicivirga mesophila sp. nov. and Carboxylicivirga taeanensis sp. nov., and reclassification of Cytophaga fermentans as Saccharicrinis fermentans gen. nov., comb. nov.</title>
        <authorList>
            <person name="Yang S.H."/>
            <person name="Seo H.S."/>
            <person name="Woo J.H."/>
            <person name="Oh H.M."/>
            <person name="Jang H."/>
            <person name="Lee J.H."/>
            <person name="Kim S.J."/>
            <person name="Kwon K.K."/>
        </authorList>
    </citation>
    <scope>NUCLEOTIDE SEQUENCE [LARGE SCALE GENOMIC DNA]</scope>
    <source>
        <strain evidence="7 8">JCM 18290</strain>
    </source>
</reference>
<dbReference type="InterPro" id="IPR000866">
    <property type="entry name" value="AhpC/TSA"/>
</dbReference>
<evidence type="ECO:0000256" key="1">
    <source>
        <dbReference type="ARBA" id="ARBA00004196"/>
    </source>
</evidence>
<evidence type="ECO:0000256" key="2">
    <source>
        <dbReference type="ARBA" id="ARBA00022748"/>
    </source>
</evidence>
<proteinExistence type="predicted"/>
<dbReference type="RefSeq" id="WP_212230263.1">
    <property type="nucleotide sequence ID" value="NZ_JAGUCN010000023.1"/>
</dbReference>
<evidence type="ECO:0000256" key="4">
    <source>
        <dbReference type="ARBA" id="ARBA00023284"/>
    </source>
</evidence>
<name>A0ABS5KFJ5_9BACT</name>
<dbReference type="CDD" id="cd02966">
    <property type="entry name" value="TlpA_like_family"/>
    <property type="match status" value="1"/>
</dbReference>
<dbReference type="InterPro" id="IPR050553">
    <property type="entry name" value="Thioredoxin_ResA/DsbE_sf"/>
</dbReference>
<keyword evidence="4" id="KW-0676">Redox-active center</keyword>
<feature type="signal peptide" evidence="5">
    <location>
        <begin position="1"/>
        <end position="20"/>
    </location>
</feature>
<sequence>MRSFVLIIVFSILISPFAKASNDGHSITVNIADYSDSTLILGYYFNKKMLVKDTAYISPKGNYLFEGDEKLEEGLYIVYLEDRTYFDLLIGSDQQFNVHTSKSDLLNNMTIEGSAESADFLNYQQFLVTKQKEAAPVQEQLKVNPDAATKAKLQQQINALSADVKAKYEEITSQHPNSFLSIFLKATQEIEVPQMTAPNGSSNPDSVVQRMRYDYYKAHYFDNMQMDDPRILRTPFFTNKLDNYFDNVLLQLPDTIIKESHRVIAMANGNYDMEKYLIQHLFNRANESKIMGMDAVLVSLGEAYYLSGRADWVDEEFLKNLRERVDKIKPNILGHTAADFKMQSNTEEFYRLSEIRADITILVFWEPECGHCEKEIPKLYEEVWKKYANQDIKIVAVYTQWEKEPWVNFINEHQLHEWIHLYDPYNRSNFRNNYDIYSTPVIYILDKNKKILAKRIGSEQIPGFLDHHFKLK</sequence>
<dbReference type="InterPro" id="IPR036249">
    <property type="entry name" value="Thioredoxin-like_sf"/>
</dbReference>
<comment type="caution">
    <text evidence="7">The sequence shown here is derived from an EMBL/GenBank/DDBJ whole genome shotgun (WGS) entry which is preliminary data.</text>
</comment>
<dbReference type="SUPFAM" id="SSF52833">
    <property type="entry name" value="Thioredoxin-like"/>
    <property type="match status" value="1"/>
</dbReference>
<dbReference type="InterPro" id="IPR025380">
    <property type="entry name" value="DUF4369"/>
</dbReference>
<dbReference type="Gene3D" id="3.40.30.10">
    <property type="entry name" value="Glutaredoxin"/>
    <property type="match status" value="1"/>
</dbReference>
<evidence type="ECO:0000256" key="5">
    <source>
        <dbReference type="SAM" id="SignalP"/>
    </source>
</evidence>
<accession>A0ABS5KFJ5</accession>
<dbReference type="PANTHER" id="PTHR42852">
    <property type="entry name" value="THIOL:DISULFIDE INTERCHANGE PROTEIN DSBE"/>
    <property type="match status" value="1"/>
</dbReference>
<dbReference type="Proteomes" id="UP000721861">
    <property type="component" value="Unassembled WGS sequence"/>
</dbReference>
<keyword evidence="5" id="KW-0732">Signal</keyword>
<gene>
    <name evidence="7" type="ORF">KEM09_17525</name>
</gene>
<keyword evidence="8" id="KW-1185">Reference proteome</keyword>
<dbReference type="Pfam" id="PF14289">
    <property type="entry name" value="DUF4369"/>
    <property type="match status" value="1"/>
</dbReference>
<dbReference type="InterPro" id="IPR013766">
    <property type="entry name" value="Thioredoxin_domain"/>
</dbReference>
<protein>
    <submittedName>
        <fullName evidence="7">Redoxin domain-containing protein</fullName>
    </submittedName>
</protein>
<feature type="domain" description="Thioredoxin" evidence="6">
    <location>
        <begin position="331"/>
        <end position="472"/>
    </location>
</feature>
<organism evidence="7 8">
    <name type="scientific">Carboxylicivirga mesophila</name>
    <dbReference type="NCBI Taxonomy" id="1166478"/>
    <lineage>
        <taxon>Bacteria</taxon>
        <taxon>Pseudomonadati</taxon>
        <taxon>Bacteroidota</taxon>
        <taxon>Bacteroidia</taxon>
        <taxon>Marinilabiliales</taxon>
        <taxon>Marinilabiliaceae</taxon>
        <taxon>Carboxylicivirga</taxon>
    </lineage>
</organism>
<comment type="subcellular location">
    <subcellularLocation>
        <location evidence="1">Cell envelope</location>
    </subcellularLocation>
</comment>